<name>A0A7M2YAL7_9FLAO</name>
<organism evidence="3 4">
    <name type="scientific">Kaistella flava</name>
    <name type="common">ex Peng et al. 2021</name>
    <dbReference type="NCBI Taxonomy" id="2038776"/>
    <lineage>
        <taxon>Bacteria</taxon>
        <taxon>Pseudomonadati</taxon>
        <taxon>Bacteroidota</taxon>
        <taxon>Flavobacteriia</taxon>
        <taxon>Flavobacteriales</taxon>
        <taxon>Weeksellaceae</taxon>
        <taxon>Chryseobacterium group</taxon>
        <taxon>Kaistella</taxon>
    </lineage>
</organism>
<dbReference type="KEGG" id="kfa:Q73A0000_13595"/>
<gene>
    <name evidence="3" type="ORF">Q73A0000_13595</name>
</gene>
<protein>
    <recommendedName>
        <fullName evidence="5">Tetratricopeptide repeat protein</fullName>
    </recommendedName>
</protein>
<dbReference type="RefSeq" id="WP_193811499.1">
    <property type="nucleotide sequence ID" value="NZ_CP040442.1"/>
</dbReference>
<accession>A0A7M2YAL7</accession>
<evidence type="ECO:0000313" key="4">
    <source>
        <dbReference type="Proteomes" id="UP000594195"/>
    </source>
</evidence>
<dbReference type="InterPro" id="IPR011990">
    <property type="entry name" value="TPR-like_helical_dom_sf"/>
</dbReference>
<dbReference type="SUPFAM" id="SSF48452">
    <property type="entry name" value="TPR-like"/>
    <property type="match status" value="1"/>
</dbReference>
<evidence type="ECO:0000256" key="1">
    <source>
        <dbReference type="SAM" id="Phobius"/>
    </source>
</evidence>
<feature type="transmembrane region" description="Helical" evidence="1">
    <location>
        <begin position="336"/>
        <end position="357"/>
    </location>
</feature>
<feature type="signal peptide" evidence="2">
    <location>
        <begin position="1"/>
        <end position="21"/>
    </location>
</feature>
<dbReference type="InterPro" id="IPR019734">
    <property type="entry name" value="TPR_rpt"/>
</dbReference>
<evidence type="ECO:0000256" key="2">
    <source>
        <dbReference type="SAM" id="SignalP"/>
    </source>
</evidence>
<keyword evidence="2" id="KW-0732">Signal</keyword>
<feature type="chain" id="PRO_5032293958" description="Tetratricopeptide repeat protein" evidence="2">
    <location>
        <begin position="22"/>
        <end position="378"/>
    </location>
</feature>
<dbReference type="Pfam" id="PF13181">
    <property type="entry name" value="TPR_8"/>
    <property type="match status" value="1"/>
</dbReference>
<dbReference type="AlphaFoldDB" id="A0A7M2YAL7"/>
<proteinExistence type="predicted"/>
<evidence type="ECO:0000313" key="3">
    <source>
        <dbReference type="EMBL" id="QOW11317.1"/>
    </source>
</evidence>
<dbReference type="EMBL" id="CP040442">
    <property type="protein sequence ID" value="QOW11317.1"/>
    <property type="molecule type" value="Genomic_DNA"/>
</dbReference>
<keyword evidence="1" id="KW-0472">Membrane</keyword>
<dbReference type="Proteomes" id="UP000594195">
    <property type="component" value="Chromosome"/>
</dbReference>
<keyword evidence="1" id="KW-0812">Transmembrane</keyword>
<sequence>MRPLFNLLCCFLLCLSIPLSSQVKNDKSEIKRANDILYENPNESIKIASALLKNEKNTDKVANLYMMISTAYIAKRDIDSSLYFIMKTTNLINSDALLKTKIRILNTVSVQYQQMQLYDKSLETLDKAKEFYLKLPPNDKSRNYNFEFNNMIRGMIYRSQSNPEMALEKFSQAVEYFKKLPQTKANSSNISVILYNMGYCYMELNQNSKGKFYFTEAIKYGHLADAKSIEAYALKGLSENLYVNHEYTESLGLLDKADHLAKSIGDLVLNEGIYKLMANNYLAINNWGKYQFYSDEVLKLKQEKEKKDQKSLNRYIKIQSSENQEKTNNAITKFNIYQLLILGFSLLAILFLVRSFLSNKKGNKLLKNNIEQLINSDQ</sequence>
<keyword evidence="1" id="KW-1133">Transmembrane helix</keyword>
<evidence type="ECO:0008006" key="5">
    <source>
        <dbReference type="Google" id="ProtNLM"/>
    </source>
</evidence>
<keyword evidence="4" id="KW-1185">Reference proteome</keyword>
<dbReference type="Gene3D" id="1.25.40.10">
    <property type="entry name" value="Tetratricopeptide repeat domain"/>
    <property type="match status" value="1"/>
</dbReference>
<reference evidence="3 4" key="1">
    <citation type="submission" date="2019-05" db="EMBL/GenBank/DDBJ databases">
        <title>Chryseobacterium sp. isolated from King George Island, maritime Antarctica.</title>
        <authorList>
            <person name="Peng X."/>
        </authorList>
    </citation>
    <scope>NUCLEOTIDE SEQUENCE [LARGE SCALE GENOMIC DNA]</scope>
    <source>
        <strain evidence="3 4">7-3A</strain>
    </source>
</reference>